<reference evidence="1" key="1">
    <citation type="journal article" date="2021" name="Proc. Natl. Acad. Sci. U.S.A.">
        <title>Three genomes in the algal genus Volvox reveal the fate of a haploid sex-determining region after a transition to homothallism.</title>
        <authorList>
            <person name="Yamamoto K."/>
            <person name="Hamaji T."/>
            <person name="Kawai-Toyooka H."/>
            <person name="Matsuzaki R."/>
            <person name="Takahashi F."/>
            <person name="Nishimura Y."/>
            <person name="Kawachi M."/>
            <person name="Noguchi H."/>
            <person name="Minakuchi Y."/>
            <person name="Umen J.G."/>
            <person name="Toyoda A."/>
            <person name="Nozaki H."/>
        </authorList>
    </citation>
    <scope>NUCLEOTIDE SEQUENCE</scope>
    <source>
        <strain evidence="1">NIES-3780</strain>
    </source>
</reference>
<name>A0A8J4EUQ4_9CHLO</name>
<dbReference type="Proteomes" id="UP000747399">
    <property type="component" value="Unassembled WGS sequence"/>
</dbReference>
<evidence type="ECO:0000313" key="2">
    <source>
        <dbReference type="Proteomes" id="UP000747399"/>
    </source>
</evidence>
<dbReference type="EMBL" id="BNCO01000003">
    <property type="protein sequence ID" value="GIL46401.1"/>
    <property type="molecule type" value="Genomic_DNA"/>
</dbReference>
<dbReference type="AlphaFoldDB" id="A0A8J4EUQ4"/>
<gene>
    <name evidence="1" type="ORF">Vafri_3397</name>
</gene>
<proteinExistence type="predicted"/>
<protein>
    <submittedName>
        <fullName evidence="1">Uncharacterized protein</fullName>
    </submittedName>
</protein>
<organism evidence="1 2">
    <name type="scientific">Volvox africanus</name>
    <dbReference type="NCBI Taxonomy" id="51714"/>
    <lineage>
        <taxon>Eukaryota</taxon>
        <taxon>Viridiplantae</taxon>
        <taxon>Chlorophyta</taxon>
        <taxon>core chlorophytes</taxon>
        <taxon>Chlorophyceae</taxon>
        <taxon>CS clade</taxon>
        <taxon>Chlamydomonadales</taxon>
        <taxon>Volvocaceae</taxon>
        <taxon>Volvox</taxon>
    </lineage>
</organism>
<comment type="caution">
    <text evidence="1">The sequence shown here is derived from an EMBL/GenBank/DDBJ whole genome shotgun (WGS) entry which is preliminary data.</text>
</comment>
<evidence type="ECO:0000313" key="1">
    <source>
        <dbReference type="EMBL" id="GIL46401.1"/>
    </source>
</evidence>
<keyword evidence="2" id="KW-1185">Reference proteome</keyword>
<accession>A0A8J4EUQ4</accession>
<sequence>MFSFTICRGSKDVDAAVPTAAPPSDASPEKVAATAAPAIAKPVVQKISADEAARFYDLRSGSGLPSGACMYIQSGDTSDFDGYLIAAAGHALQRQTPKFEYVIAVPERRAWRGKDEPDTNKHDPTYSEEVLATAGALLRHLCPDAILCKGLLNQRNIIPWSMMFNEPERYAPLIHEMHKVTVGWTSLEALAERILDPELQSLVLDMNGSMGYLAGLVKHLGPEGEKVLGRKMKASGMPLIMMAGIQAEVVAQTLKLPGRDPRATKNAIYYPDAVRSLLRLAKEHQVPLLLVTNNTCNRLIKFQDANEVISRMGLKGLLQRIAQVWFSLPYLAGKCVPFDWVAFTAMLLYGRQPSAIKIDRQELYVGKDDPSVLVLRDPGAPSSDVVLDNLAGTELWGDVESVSDISMEVMLQLSRHAAAHTAC</sequence>